<dbReference type="SUPFAM" id="SSF53335">
    <property type="entry name" value="S-adenosyl-L-methionine-dependent methyltransferases"/>
    <property type="match status" value="1"/>
</dbReference>
<keyword evidence="2 3" id="KW-0808">Transferase</keyword>
<dbReference type="AlphaFoldDB" id="A0A7C3SJU5"/>
<dbReference type="Gene3D" id="3.40.50.150">
    <property type="entry name" value="Vaccinia Virus protein VP39"/>
    <property type="match status" value="1"/>
</dbReference>
<name>A0A7C3SJU5_9BACT</name>
<accession>A0A7C3SJU5</accession>
<dbReference type="PIRSF" id="PIRSF004553">
    <property type="entry name" value="CHP00095"/>
    <property type="match status" value="1"/>
</dbReference>
<dbReference type="InterPro" id="IPR029063">
    <property type="entry name" value="SAM-dependent_MTases_sf"/>
</dbReference>
<dbReference type="PANTHER" id="PTHR43542:SF1">
    <property type="entry name" value="METHYLTRANSFERASE"/>
    <property type="match status" value="1"/>
</dbReference>
<dbReference type="PROSITE" id="PS00092">
    <property type="entry name" value="N6_MTASE"/>
    <property type="match status" value="1"/>
</dbReference>
<dbReference type="CDD" id="cd02440">
    <property type="entry name" value="AdoMet_MTases"/>
    <property type="match status" value="1"/>
</dbReference>
<sequence length="191" mass="20714">MRIIAGVFKGRRLAAVKGRMRPTSDKVREAIFNILGAGVLGAKVLDLFAGTGALGLEALSRGAQSAVFVEEHPAALAVLRQNIHRLGLADRTEVLPMPVRAGLKKLASQKASFDLVFLDPPYGSGLAAATLRELAVLPLLSPAARVVAEHSRREVLPDRLYGLERVELRRYGDTQVAFYECRENSEVQESA</sequence>
<evidence type="ECO:0000256" key="1">
    <source>
        <dbReference type="ARBA" id="ARBA00022603"/>
    </source>
</evidence>
<dbReference type="InterPro" id="IPR002052">
    <property type="entry name" value="DNA_methylase_N6_adenine_CS"/>
</dbReference>
<organism evidence="3">
    <name type="scientific">Desulfobacca acetoxidans</name>
    <dbReference type="NCBI Taxonomy" id="60893"/>
    <lineage>
        <taxon>Bacteria</taxon>
        <taxon>Pseudomonadati</taxon>
        <taxon>Thermodesulfobacteriota</taxon>
        <taxon>Desulfobaccia</taxon>
        <taxon>Desulfobaccales</taxon>
        <taxon>Desulfobaccaceae</taxon>
        <taxon>Desulfobacca</taxon>
    </lineage>
</organism>
<dbReference type="GO" id="GO:0003676">
    <property type="term" value="F:nucleic acid binding"/>
    <property type="evidence" value="ECO:0007669"/>
    <property type="project" value="InterPro"/>
</dbReference>
<proteinExistence type="predicted"/>
<dbReference type="EMBL" id="DTHB01000053">
    <property type="protein sequence ID" value="HGB15503.1"/>
    <property type="molecule type" value="Genomic_DNA"/>
</dbReference>
<dbReference type="EC" id="2.1.1.171" evidence="3"/>
<dbReference type="GO" id="GO:0052913">
    <property type="term" value="F:16S rRNA (guanine(966)-N(2))-methyltransferase activity"/>
    <property type="evidence" value="ECO:0007669"/>
    <property type="project" value="UniProtKB-EC"/>
</dbReference>
<dbReference type="PANTHER" id="PTHR43542">
    <property type="entry name" value="METHYLTRANSFERASE"/>
    <property type="match status" value="1"/>
</dbReference>
<dbReference type="Pfam" id="PF03602">
    <property type="entry name" value="Cons_hypoth95"/>
    <property type="match status" value="1"/>
</dbReference>
<dbReference type="NCBIfam" id="TIGR00095">
    <property type="entry name" value="16S rRNA (guanine(966)-N(2))-methyltransferase RsmD"/>
    <property type="match status" value="1"/>
</dbReference>
<evidence type="ECO:0000256" key="2">
    <source>
        <dbReference type="ARBA" id="ARBA00022679"/>
    </source>
</evidence>
<comment type="caution">
    <text evidence="3">The sequence shown here is derived from an EMBL/GenBank/DDBJ whole genome shotgun (WGS) entry which is preliminary data.</text>
</comment>
<reference evidence="3" key="1">
    <citation type="journal article" date="2020" name="mSystems">
        <title>Genome- and Community-Level Interaction Insights into Carbon Utilization and Element Cycling Functions of Hydrothermarchaeota in Hydrothermal Sediment.</title>
        <authorList>
            <person name="Zhou Z."/>
            <person name="Liu Y."/>
            <person name="Xu W."/>
            <person name="Pan J."/>
            <person name="Luo Z.H."/>
            <person name="Li M."/>
        </authorList>
    </citation>
    <scope>NUCLEOTIDE SEQUENCE [LARGE SCALE GENOMIC DNA]</scope>
    <source>
        <strain evidence="3">SpSt-776</strain>
    </source>
</reference>
<keyword evidence="1 3" id="KW-0489">Methyltransferase</keyword>
<dbReference type="InterPro" id="IPR004398">
    <property type="entry name" value="RNA_MeTrfase_RsmD"/>
</dbReference>
<gene>
    <name evidence="3" type="primary">rsmD</name>
    <name evidence="3" type="ORF">ENV62_09755</name>
</gene>
<evidence type="ECO:0000313" key="3">
    <source>
        <dbReference type="EMBL" id="HGB15503.1"/>
    </source>
</evidence>
<protein>
    <submittedName>
        <fullName evidence="3">16S rRNA (Guanine(966)-N(2))-methyltransferase RsmD</fullName>
        <ecNumber evidence="3">2.1.1.171</ecNumber>
    </submittedName>
</protein>